<feature type="transmembrane region" description="Helical" evidence="1">
    <location>
        <begin position="17"/>
        <end position="39"/>
    </location>
</feature>
<evidence type="ECO:0000313" key="3">
    <source>
        <dbReference type="Proteomes" id="UP000510821"/>
    </source>
</evidence>
<proteinExistence type="predicted"/>
<evidence type="ECO:0000256" key="1">
    <source>
        <dbReference type="SAM" id="Phobius"/>
    </source>
</evidence>
<geneLocation type="plasmid" evidence="3">
    <name>psv326-1</name>
</geneLocation>
<keyword evidence="1" id="KW-1133">Transmembrane helix</keyword>
<dbReference type="KEGG" id="flt:Sv326_1321"/>
<sequence length="85" mass="9472">MYEELEKIVVKGAKDDYLFFEVGMLAVGAMLVIGLFSAIPDMPALVITATGLIIFVVVYMPLDVTMQAKVKARKDMMEELKKDVK</sequence>
<dbReference type="Proteomes" id="UP000510821">
    <property type="component" value="Plasmid pSv326-1"/>
</dbReference>
<dbReference type="EMBL" id="CP058999">
    <property type="protein sequence ID" value="QLJ53496.1"/>
    <property type="molecule type" value="Genomic_DNA"/>
</dbReference>
<gene>
    <name evidence="2" type="ORF">Sv326_1321</name>
</gene>
<dbReference type="AlphaFoldDB" id="A0A7D6BM93"/>
<reference evidence="3" key="1">
    <citation type="submission" date="2020-07" db="EMBL/GenBank/DDBJ databases">
        <title>Metabolic diversity and evolutionary history of the archaeal phylum ###Micrarchaeota### uncovered from a freshwater lake metagenome.</title>
        <authorList>
            <person name="Kadnikov V.V."/>
            <person name="Savvichev A.S."/>
            <person name="Mardanov A.V."/>
            <person name="Beletsky A.V."/>
            <person name="Chupakov A.V."/>
            <person name="Kokryatskaya N.M."/>
            <person name="Pimenov N.V."/>
            <person name="Ravin N.V."/>
        </authorList>
    </citation>
    <scope>NUCLEOTIDE SEQUENCE [LARGE SCALE GENOMIC DNA]</scope>
    <source>
        <plasmid evidence="3">psv326-1</plasmid>
    </source>
</reference>
<organism evidence="2 3">
    <name type="scientific">Fermentimicrarchaeum limneticum</name>
    <dbReference type="NCBI Taxonomy" id="2795018"/>
    <lineage>
        <taxon>Archaea</taxon>
        <taxon>Candidatus Micrarchaeota</taxon>
        <taxon>Candidatus Fermentimicrarchaeales</taxon>
        <taxon>Candidatus Fermentimicrarchaeaceae</taxon>
        <taxon>Candidatus Fermentimicrarchaeum</taxon>
    </lineage>
</organism>
<protein>
    <submittedName>
        <fullName evidence="2">Uncharacterized protein</fullName>
    </submittedName>
</protein>
<keyword evidence="1" id="KW-0812">Transmembrane</keyword>
<feature type="transmembrane region" description="Helical" evidence="1">
    <location>
        <begin position="45"/>
        <end position="64"/>
    </location>
</feature>
<accession>A0A7D6BM93</accession>
<keyword evidence="2" id="KW-0614">Plasmid</keyword>
<keyword evidence="1" id="KW-0472">Membrane</keyword>
<evidence type="ECO:0000313" key="2">
    <source>
        <dbReference type="EMBL" id="QLJ53496.1"/>
    </source>
</evidence>
<name>A0A7D6BM93_FERL1</name>